<dbReference type="PANTHER" id="PTHR35340">
    <property type="entry name" value="PQQ ENZYME REPEAT PROTEIN-RELATED"/>
    <property type="match status" value="1"/>
</dbReference>
<evidence type="ECO:0000256" key="1">
    <source>
        <dbReference type="SAM" id="SignalP"/>
    </source>
</evidence>
<feature type="signal peptide" evidence="1">
    <location>
        <begin position="1"/>
        <end position="31"/>
    </location>
</feature>
<dbReference type="InterPro" id="IPR053143">
    <property type="entry name" value="Arylsulfate_ST"/>
</dbReference>
<reference evidence="2 3" key="1">
    <citation type="submission" date="2020-02" db="EMBL/GenBank/DDBJ databases">
        <title>Acidophilic actinobacteria isolated from forest soil.</title>
        <authorList>
            <person name="Golinska P."/>
        </authorList>
    </citation>
    <scope>NUCLEOTIDE SEQUENCE [LARGE SCALE GENOMIC DNA]</scope>
    <source>
        <strain evidence="2 3">NL8</strain>
    </source>
</reference>
<sequence>MPKTPRSKVQIAAFVAAATMAGAIPAATAHASDPASAAAAVAAAAAAAAAPHLPAWTVLTDAHGAGNGKIFVAPSSSDGTYANGVEILSPDGKKTVWSHEVPAGVSAADFRAQTYHGKPVLTWWQGTGLGGLASGVDVVYDADYRQIAEVHAGNGYTADGHEFAITSHNTALILAYKEKTADLTALGGSSHQKVIDGVVQEIDIATGKVLFQWDAADHVPYSQSEQPLPASPDTPWDWFHINAVKQDGENLLVDARNTWTAYELSHSTGKILWQLGGKASTFKLQAAPGQELNDAGAFFSWQHDPEPLGGGRYSFFDNESAGVANTGAGAVSDYPYSRVVTVRLDPAKHIATLVGAEAQPAGLIASSQGNAQPERGGRTFVGWGALPYVSEFDRGGAVVFSAEFPAGVNTYRAYRFDWK</sequence>
<accession>A0ABS5L5W1</accession>
<organism evidence="2 3">
    <name type="scientific">Catenulispora pinistramenti</name>
    <dbReference type="NCBI Taxonomy" id="2705254"/>
    <lineage>
        <taxon>Bacteria</taxon>
        <taxon>Bacillati</taxon>
        <taxon>Actinomycetota</taxon>
        <taxon>Actinomycetes</taxon>
        <taxon>Catenulisporales</taxon>
        <taxon>Catenulisporaceae</taxon>
        <taxon>Catenulispora</taxon>
    </lineage>
</organism>
<dbReference type="PANTHER" id="PTHR35340:SF5">
    <property type="entry name" value="ASST-DOMAIN-CONTAINING PROTEIN"/>
    <property type="match status" value="1"/>
</dbReference>
<proteinExistence type="predicted"/>
<evidence type="ECO:0000313" key="3">
    <source>
        <dbReference type="Proteomes" id="UP000730482"/>
    </source>
</evidence>
<evidence type="ECO:0000313" key="2">
    <source>
        <dbReference type="EMBL" id="MBS2553622.1"/>
    </source>
</evidence>
<keyword evidence="3" id="KW-1185">Reference proteome</keyword>
<dbReference type="Proteomes" id="UP000730482">
    <property type="component" value="Unassembled WGS sequence"/>
</dbReference>
<dbReference type="InterPro" id="IPR039535">
    <property type="entry name" value="ASST-like"/>
</dbReference>
<comment type="caution">
    <text evidence="2">The sequence shown here is derived from an EMBL/GenBank/DDBJ whole genome shotgun (WGS) entry which is preliminary data.</text>
</comment>
<dbReference type="InterPro" id="IPR011047">
    <property type="entry name" value="Quinoprotein_ADH-like_sf"/>
</dbReference>
<dbReference type="Pfam" id="PF14269">
    <property type="entry name" value="Arylsulfotran_2"/>
    <property type="match status" value="1"/>
</dbReference>
<keyword evidence="1" id="KW-0732">Signal</keyword>
<feature type="chain" id="PRO_5045167628" evidence="1">
    <location>
        <begin position="32"/>
        <end position="419"/>
    </location>
</feature>
<dbReference type="EMBL" id="JAAFYZ010000270">
    <property type="protein sequence ID" value="MBS2553622.1"/>
    <property type="molecule type" value="Genomic_DNA"/>
</dbReference>
<dbReference type="RefSeq" id="WP_212020361.1">
    <property type="nucleotide sequence ID" value="NZ_JAAFYZ010000270.1"/>
</dbReference>
<gene>
    <name evidence="2" type="ORF">KGQ19_42900</name>
</gene>
<protein>
    <submittedName>
        <fullName evidence="2">Arylsulfotransferase family protein</fullName>
    </submittedName>
</protein>
<dbReference type="SUPFAM" id="SSF50998">
    <property type="entry name" value="Quinoprotein alcohol dehydrogenase-like"/>
    <property type="match status" value="1"/>
</dbReference>
<name>A0ABS5L5W1_9ACTN</name>